<keyword evidence="9" id="KW-0472">Membrane</keyword>
<keyword evidence="7" id="KW-0067">ATP-binding</keyword>
<dbReference type="InterPro" id="IPR003594">
    <property type="entry name" value="HATPase_dom"/>
</dbReference>
<name>A0A9D1XDF9_9FIRM</name>
<evidence type="ECO:0000256" key="9">
    <source>
        <dbReference type="SAM" id="Phobius"/>
    </source>
</evidence>
<reference evidence="12" key="2">
    <citation type="submission" date="2021-04" db="EMBL/GenBank/DDBJ databases">
        <authorList>
            <person name="Gilroy R."/>
        </authorList>
    </citation>
    <scope>NUCLEOTIDE SEQUENCE</scope>
    <source>
        <strain evidence="12">CHK183-1962</strain>
    </source>
</reference>
<evidence type="ECO:0000313" key="12">
    <source>
        <dbReference type="EMBL" id="HIX77121.1"/>
    </source>
</evidence>
<evidence type="ECO:0000256" key="2">
    <source>
        <dbReference type="ARBA" id="ARBA00012438"/>
    </source>
</evidence>
<dbReference type="SUPFAM" id="SSF55874">
    <property type="entry name" value="ATPase domain of HSP90 chaperone/DNA topoisomerase II/histidine kinase"/>
    <property type="match status" value="1"/>
</dbReference>
<sequence>MNRLTDKALLLSYTMGTCLLLQTDALFVSFFFLTAALSCFMELTRQKLFSLFFLTVYGLLTLGFHVGILFFPLMIYDCLSEELISRKRHWPLLPAGVFFFWCVSGYSSFMIFYLLWGTLLGAVLWQKSSSHETLSQAYKKQRDDGFEYTLLLKEKNRTLIEKQNYEIYAATLKERNRIAREIHDHVGHMLSRAILMTGAMKTVFREPSAAEPFSQLENTLNTAMNNIRESVHDLHDESVNLRENAENLVADFHNCPVSLDYDISSPPPPEIRYCMIAILKEGLSNISAHSQATRAWITLREHPAMYQLIIRDNGIGADSADLANHGIGLNNMEERVAALNGSIHIQAENGFRIFITLPKQ</sequence>
<reference evidence="12" key="1">
    <citation type="journal article" date="2021" name="PeerJ">
        <title>Extensive microbial diversity within the chicken gut microbiome revealed by metagenomics and culture.</title>
        <authorList>
            <person name="Gilroy R."/>
            <person name="Ravi A."/>
            <person name="Getino M."/>
            <person name="Pursley I."/>
            <person name="Horton D.L."/>
            <person name="Alikhan N.F."/>
            <person name="Baker D."/>
            <person name="Gharbi K."/>
            <person name="Hall N."/>
            <person name="Watson M."/>
            <person name="Adriaenssens E.M."/>
            <person name="Foster-Nyarko E."/>
            <person name="Jarju S."/>
            <person name="Secka A."/>
            <person name="Antonio M."/>
            <person name="Oren A."/>
            <person name="Chaudhuri R.R."/>
            <person name="La Ragione R."/>
            <person name="Hildebrand F."/>
            <person name="Pallen M.J."/>
        </authorList>
    </citation>
    <scope>NUCLEOTIDE SEQUENCE</scope>
    <source>
        <strain evidence="12">CHK183-1962</strain>
    </source>
</reference>
<dbReference type="Pfam" id="PF02518">
    <property type="entry name" value="HATPase_c"/>
    <property type="match status" value="1"/>
</dbReference>
<dbReference type="Pfam" id="PF07730">
    <property type="entry name" value="HisKA_3"/>
    <property type="match status" value="1"/>
</dbReference>
<proteinExistence type="predicted"/>
<dbReference type="CDD" id="cd16917">
    <property type="entry name" value="HATPase_UhpB-NarQ-NarX-like"/>
    <property type="match status" value="1"/>
</dbReference>
<evidence type="ECO:0000256" key="8">
    <source>
        <dbReference type="ARBA" id="ARBA00023012"/>
    </source>
</evidence>
<dbReference type="InterPro" id="IPR036890">
    <property type="entry name" value="HATPase_C_sf"/>
</dbReference>
<dbReference type="AlphaFoldDB" id="A0A9D1XDF9"/>
<feature type="transmembrane region" description="Helical" evidence="9">
    <location>
        <begin position="95"/>
        <end position="125"/>
    </location>
</feature>
<feature type="transmembrane region" description="Helical" evidence="9">
    <location>
        <begin position="20"/>
        <end position="41"/>
    </location>
</feature>
<dbReference type="Gene3D" id="3.30.565.10">
    <property type="entry name" value="Histidine kinase-like ATPase, C-terminal domain"/>
    <property type="match status" value="1"/>
</dbReference>
<evidence type="ECO:0000256" key="6">
    <source>
        <dbReference type="ARBA" id="ARBA00022777"/>
    </source>
</evidence>
<dbReference type="EC" id="2.7.13.3" evidence="2"/>
<dbReference type="PANTHER" id="PTHR24421">
    <property type="entry name" value="NITRATE/NITRITE SENSOR PROTEIN NARX-RELATED"/>
    <property type="match status" value="1"/>
</dbReference>
<dbReference type="Gene3D" id="1.20.5.1930">
    <property type="match status" value="1"/>
</dbReference>
<keyword evidence="9" id="KW-1133">Transmembrane helix</keyword>
<evidence type="ECO:0000256" key="7">
    <source>
        <dbReference type="ARBA" id="ARBA00022840"/>
    </source>
</evidence>
<evidence type="ECO:0000256" key="1">
    <source>
        <dbReference type="ARBA" id="ARBA00000085"/>
    </source>
</evidence>
<keyword evidence="6 12" id="KW-0418">Kinase</keyword>
<keyword evidence="4" id="KW-0808">Transferase</keyword>
<keyword evidence="5" id="KW-0547">Nucleotide-binding</keyword>
<evidence type="ECO:0000313" key="13">
    <source>
        <dbReference type="Proteomes" id="UP000886890"/>
    </source>
</evidence>
<keyword evidence="9" id="KW-0812">Transmembrane</keyword>
<comment type="catalytic activity">
    <reaction evidence="1">
        <text>ATP + protein L-histidine = ADP + protein N-phospho-L-histidine.</text>
        <dbReference type="EC" id="2.7.13.3"/>
    </reaction>
</comment>
<accession>A0A9D1XDF9</accession>
<dbReference type="EMBL" id="DXEK01000098">
    <property type="protein sequence ID" value="HIX77121.1"/>
    <property type="molecule type" value="Genomic_DNA"/>
</dbReference>
<dbReference type="GO" id="GO:0046983">
    <property type="term" value="F:protein dimerization activity"/>
    <property type="evidence" value="ECO:0007669"/>
    <property type="project" value="InterPro"/>
</dbReference>
<dbReference type="GO" id="GO:0016020">
    <property type="term" value="C:membrane"/>
    <property type="evidence" value="ECO:0007669"/>
    <property type="project" value="InterPro"/>
</dbReference>
<dbReference type="GO" id="GO:0005524">
    <property type="term" value="F:ATP binding"/>
    <property type="evidence" value="ECO:0007669"/>
    <property type="project" value="UniProtKB-KW"/>
</dbReference>
<protein>
    <recommendedName>
        <fullName evidence="2">histidine kinase</fullName>
        <ecNumber evidence="2">2.7.13.3</ecNumber>
    </recommendedName>
</protein>
<evidence type="ECO:0000256" key="3">
    <source>
        <dbReference type="ARBA" id="ARBA00022553"/>
    </source>
</evidence>
<organism evidence="12 13">
    <name type="scientific">Candidatus Fusicatenibacter merdavium</name>
    <dbReference type="NCBI Taxonomy" id="2838600"/>
    <lineage>
        <taxon>Bacteria</taxon>
        <taxon>Bacillati</taxon>
        <taxon>Bacillota</taxon>
        <taxon>Clostridia</taxon>
        <taxon>Lachnospirales</taxon>
        <taxon>Lachnospiraceae</taxon>
        <taxon>Fusicatenibacter</taxon>
    </lineage>
</organism>
<dbReference type="InterPro" id="IPR011712">
    <property type="entry name" value="Sig_transdc_His_kin_sub3_dim/P"/>
</dbReference>
<gene>
    <name evidence="12" type="ORF">H9734_05945</name>
</gene>
<evidence type="ECO:0000259" key="11">
    <source>
        <dbReference type="Pfam" id="PF07730"/>
    </source>
</evidence>
<evidence type="ECO:0000259" key="10">
    <source>
        <dbReference type="Pfam" id="PF02518"/>
    </source>
</evidence>
<feature type="domain" description="Histidine kinase/HSP90-like ATPase" evidence="10">
    <location>
        <begin position="278"/>
        <end position="359"/>
    </location>
</feature>
<comment type="caution">
    <text evidence="12">The sequence shown here is derived from an EMBL/GenBank/DDBJ whole genome shotgun (WGS) entry which is preliminary data.</text>
</comment>
<keyword evidence="8" id="KW-0902">Two-component regulatory system</keyword>
<feature type="domain" description="Signal transduction histidine kinase subgroup 3 dimerisation and phosphoacceptor" evidence="11">
    <location>
        <begin position="174"/>
        <end position="236"/>
    </location>
</feature>
<keyword evidence="3" id="KW-0597">Phosphoprotein</keyword>
<feature type="transmembrane region" description="Helical" evidence="9">
    <location>
        <begin position="48"/>
        <end position="75"/>
    </location>
</feature>
<evidence type="ECO:0000256" key="5">
    <source>
        <dbReference type="ARBA" id="ARBA00022741"/>
    </source>
</evidence>
<dbReference type="GO" id="GO:0000155">
    <property type="term" value="F:phosphorelay sensor kinase activity"/>
    <property type="evidence" value="ECO:0007669"/>
    <property type="project" value="InterPro"/>
</dbReference>
<dbReference type="InterPro" id="IPR050482">
    <property type="entry name" value="Sensor_HK_TwoCompSys"/>
</dbReference>
<dbReference type="PANTHER" id="PTHR24421:SF10">
    <property type="entry name" value="NITRATE_NITRITE SENSOR PROTEIN NARQ"/>
    <property type="match status" value="1"/>
</dbReference>
<evidence type="ECO:0000256" key="4">
    <source>
        <dbReference type="ARBA" id="ARBA00022679"/>
    </source>
</evidence>
<dbReference type="Proteomes" id="UP000886890">
    <property type="component" value="Unassembled WGS sequence"/>
</dbReference>